<reference evidence="10 11" key="1">
    <citation type="submission" date="2017-02" db="EMBL/GenBank/DDBJ databases">
        <authorList>
            <person name="Peterson S.W."/>
        </authorList>
    </citation>
    <scope>NUCLEOTIDE SEQUENCE [LARGE SCALE GENOMIC DNA]</scope>
    <source>
        <strain evidence="10 11">DSM 45154</strain>
    </source>
</reference>
<dbReference type="PANTHER" id="PTHR23513:SF9">
    <property type="entry name" value="ENTEROBACTIN EXPORTER ENTS"/>
    <property type="match status" value="1"/>
</dbReference>
<feature type="transmembrane region" description="Helical" evidence="8">
    <location>
        <begin position="111"/>
        <end position="133"/>
    </location>
</feature>
<evidence type="ECO:0000313" key="11">
    <source>
        <dbReference type="Proteomes" id="UP000190637"/>
    </source>
</evidence>
<evidence type="ECO:0000256" key="2">
    <source>
        <dbReference type="ARBA" id="ARBA00022448"/>
    </source>
</evidence>
<feature type="transmembrane region" description="Helical" evidence="8">
    <location>
        <begin position="316"/>
        <end position="334"/>
    </location>
</feature>
<gene>
    <name evidence="10" type="ORF">SAMN02745673_04825</name>
</gene>
<keyword evidence="6 8" id="KW-0472">Membrane</keyword>
<feature type="transmembrane region" description="Helical" evidence="8">
    <location>
        <begin position="380"/>
        <end position="401"/>
    </location>
</feature>
<protein>
    <submittedName>
        <fullName evidence="10">MFS transporter, ENTS family, enterobactin (Siderophore) exporter</fullName>
    </submittedName>
</protein>
<sequence length="444" mass="43891">MRPANLVIDLSPLRASRDFRILFTARLVSLFGIGFTTVALPLQVYGLTGSSLLVASVSTATGVSAMCGTLVGGLLADRCDRRLLIITGRAAGTLAFTLLAVNSLVPDRPSLAVIYACAVLNGLLGTLSAVALQAAAPGLVGRERLAAAGALLALTSELGAVAAPALGGVVIAAWGFGVNYAVTAVASAVTTALVCLLPRLRPGSQAGRGSIASAVAEGVRFAVRHRVVGPLLLLGFVQLLFAAPLVLVPEFTDRVLGGDETLAGLLYTAPAVGALAGSLTSGWTGRVRRAGLFLLVASAASGLAVLGFGLSAAPVAALAALVLLGLGQVVEEILRYALLQSHTPDALRGRVNSVWSAQATVGGSLGAMTLGALAPLVGPGAAIALGGAVTAVAVGAVAALFPALRRAGTAGDAEDDGPAGGAVSPVARDGGGSSGRGTSTVHES</sequence>
<dbReference type="SUPFAM" id="SSF103473">
    <property type="entry name" value="MFS general substrate transporter"/>
    <property type="match status" value="1"/>
</dbReference>
<dbReference type="PROSITE" id="PS50850">
    <property type="entry name" value="MFS"/>
    <property type="match status" value="1"/>
</dbReference>
<dbReference type="STRING" id="1122192.SAMN02745673_04825"/>
<keyword evidence="2" id="KW-0813">Transport</keyword>
<comment type="subcellular location">
    <subcellularLocation>
        <location evidence="1">Cell inner membrane</location>
        <topology evidence="1">Multi-pass membrane protein</topology>
    </subcellularLocation>
</comment>
<dbReference type="AlphaFoldDB" id="A0A1T4TD61"/>
<name>A0A1T4TD61_9ACTN</name>
<evidence type="ECO:0000313" key="10">
    <source>
        <dbReference type="EMBL" id="SKA38434.1"/>
    </source>
</evidence>
<evidence type="ECO:0000256" key="8">
    <source>
        <dbReference type="SAM" id="Phobius"/>
    </source>
</evidence>
<dbReference type="EMBL" id="FUWS01000019">
    <property type="protein sequence ID" value="SKA38434.1"/>
    <property type="molecule type" value="Genomic_DNA"/>
</dbReference>
<evidence type="ECO:0000256" key="1">
    <source>
        <dbReference type="ARBA" id="ARBA00004429"/>
    </source>
</evidence>
<dbReference type="PANTHER" id="PTHR23513">
    <property type="entry name" value="INTEGRAL MEMBRANE EFFLUX PROTEIN-RELATED"/>
    <property type="match status" value="1"/>
</dbReference>
<feature type="transmembrane region" description="Helical" evidence="8">
    <location>
        <begin position="180"/>
        <end position="200"/>
    </location>
</feature>
<organism evidence="10 11">
    <name type="scientific">Marinactinospora thermotolerans DSM 45154</name>
    <dbReference type="NCBI Taxonomy" id="1122192"/>
    <lineage>
        <taxon>Bacteria</taxon>
        <taxon>Bacillati</taxon>
        <taxon>Actinomycetota</taxon>
        <taxon>Actinomycetes</taxon>
        <taxon>Streptosporangiales</taxon>
        <taxon>Nocardiopsidaceae</taxon>
        <taxon>Marinactinospora</taxon>
    </lineage>
</organism>
<feature type="domain" description="Major facilitator superfamily (MFS) profile" evidence="9">
    <location>
        <begin position="18"/>
        <end position="405"/>
    </location>
</feature>
<keyword evidence="11" id="KW-1185">Reference proteome</keyword>
<keyword evidence="3" id="KW-1003">Cell membrane</keyword>
<feature type="region of interest" description="Disordered" evidence="7">
    <location>
        <begin position="409"/>
        <end position="444"/>
    </location>
</feature>
<feature type="transmembrane region" description="Helical" evidence="8">
    <location>
        <begin position="52"/>
        <end position="76"/>
    </location>
</feature>
<evidence type="ECO:0000256" key="6">
    <source>
        <dbReference type="ARBA" id="ARBA00023136"/>
    </source>
</evidence>
<feature type="transmembrane region" description="Helical" evidence="8">
    <location>
        <begin position="145"/>
        <end position="174"/>
    </location>
</feature>
<dbReference type="Proteomes" id="UP000190637">
    <property type="component" value="Unassembled WGS sequence"/>
</dbReference>
<dbReference type="NCBIfam" id="NF007792">
    <property type="entry name" value="PRK10489.1"/>
    <property type="match status" value="1"/>
</dbReference>
<feature type="transmembrane region" description="Helical" evidence="8">
    <location>
        <begin position="261"/>
        <end position="280"/>
    </location>
</feature>
<feature type="transmembrane region" description="Helical" evidence="8">
    <location>
        <begin position="227"/>
        <end position="249"/>
    </location>
</feature>
<evidence type="ECO:0000256" key="4">
    <source>
        <dbReference type="ARBA" id="ARBA00022692"/>
    </source>
</evidence>
<evidence type="ECO:0000256" key="7">
    <source>
        <dbReference type="SAM" id="MobiDB-lite"/>
    </source>
</evidence>
<dbReference type="Pfam" id="PF05977">
    <property type="entry name" value="MFS_3"/>
    <property type="match status" value="1"/>
</dbReference>
<dbReference type="InterPro" id="IPR020846">
    <property type="entry name" value="MFS_dom"/>
</dbReference>
<dbReference type="GO" id="GO:0022857">
    <property type="term" value="F:transmembrane transporter activity"/>
    <property type="evidence" value="ECO:0007669"/>
    <property type="project" value="InterPro"/>
</dbReference>
<feature type="transmembrane region" description="Helical" evidence="8">
    <location>
        <begin position="21"/>
        <end position="40"/>
    </location>
</feature>
<evidence type="ECO:0000259" key="9">
    <source>
        <dbReference type="PROSITE" id="PS50850"/>
    </source>
</evidence>
<accession>A0A1T4TD61</accession>
<dbReference type="Gene3D" id="1.20.1250.20">
    <property type="entry name" value="MFS general substrate transporter like domains"/>
    <property type="match status" value="1"/>
</dbReference>
<feature type="transmembrane region" description="Helical" evidence="8">
    <location>
        <begin position="83"/>
        <end position="105"/>
    </location>
</feature>
<keyword evidence="5 8" id="KW-1133">Transmembrane helix</keyword>
<dbReference type="GO" id="GO:0005886">
    <property type="term" value="C:plasma membrane"/>
    <property type="evidence" value="ECO:0007669"/>
    <property type="project" value="UniProtKB-SubCell"/>
</dbReference>
<evidence type="ECO:0000256" key="3">
    <source>
        <dbReference type="ARBA" id="ARBA00022475"/>
    </source>
</evidence>
<feature type="transmembrane region" description="Helical" evidence="8">
    <location>
        <begin position="292"/>
        <end position="310"/>
    </location>
</feature>
<dbReference type="InterPro" id="IPR010290">
    <property type="entry name" value="TM_effector"/>
</dbReference>
<feature type="transmembrane region" description="Helical" evidence="8">
    <location>
        <begin position="354"/>
        <end position="374"/>
    </location>
</feature>
<keyword evidence="4 8" id="KW-0812">Transmembrane</keyword>
<dbReference type="CDD" id="cd06173">
    <property type="entry name" value="MFS_MefA_like"/>
    <property type="match status" value="1"/>
</dbReference>
<dbReference type="OrthoDB" id="5494559at2"/>
<proteinExistence type="predicted"/>
<evidence type="ECO:0000256" key="5">
    <source>
        <dbReference type="ARBA" id="ARBA00022989"/>
    </source>
</evidence>
<dbReference type="RefSeq" id="WP_078764037.1">
    <property type="nucleotide sequence ID" value="NZ_FUWS01000019.1"/>
</dbReference>
<dbReference type="InterPro" id="IPR036259">
    <property type="entry name" value="MFS_trans_sf"/>
</dbReference>